<feature type="region of interest" description="Disordered" evidence="1">
    <location>
        <begin position="1"/>
        <end position="30"/>
    </location>
</feature>
<proteinExistence type="predicted"/>
<sequence length="56" mass="6150">MAYDSKQSPATAAKLKSQLPPRPPSSNPLNRKLIMETVPEHSVPGLLIPAFRFSFS</sequence>
<organism evidence="2">
    <name type="scientific">Fagus sylvatica</name>
    <name type="common">Beechnut</name>
    <dbReference type="NCBI Taxonomy" id="28930"/>
    <lineage>
        <taxon>Eukaryota</taxon>
        <taxon>Viridiplantae</taxon>
        <taxon>Streptophyta</taxon>
        <taxon>Embryophyta</taxon>
        <taxon>Tracheophyta</taxon>
        <taxon>Spermatophyta</taxon>
        <taxon>Magnoliopsida</taxon>
        <taxon>eudicotyledons</taxon>
        <taxon>Gunneridae</taxon>
        <taxon>Pentapetalae</taxon>
        <taxon>rosids</taxon>
        <taxon>fabids</taxon>
        <taxon>Fagales</taxon>
        <taxon>Fagaceae</taxon>
        <taxon>Fagus</taxon>
    </lineage>
</organism>
<evidence type="ECO:0000256" key="1">
    <source>
        <dbReference type="SAM" id="MobiDB-lite"/>
    </source>
</evidence>
<dbReference type="AlphaFoldDB" id="A0A2N9GFD3"/>
<protein>
    <submittedName>
        <fullName evidence="2">Uncharacterized protein</fullName>
    </submittedName>
</protein>
<name>A0A2N9GFD3_FAGSY</name>
<evidence type="ECO:0000313" key="2">
    <source>
        <dbReference type="EMBL" id="SPC98225.1"/>
    </source>
</evidence>
<reference evidence="2" key="1">
    <citation type="submission" date="2018-02" db="EMBL/GenBank/DDBJ databases">
        <authorList>
            <person name="Cohen D.B."/>
            <person name="Kent A.D."/>
        </authorList>
    </citation>
    <scope>NUCLEOTIDE SEQUENCE</scope>
</reference>
<accession>A0A2N9GFD3</accession>
<dbReference type="EMBL" id="OIVN01001846">
    <property type="protein sequence ID" value="SPC98225.1"/>
    <property type="molecule type" value="Genomic_DNA"/>
</dbReference>
<feature type="compositionally biased region" description="Polar residues" evidence="1">
    <location>
        <begin position="1"/>
        <end position="10"/>
    </location>
</feature>
<gene>
    <name evidence="2" type="ORF">FSB_LOCUS26107</name>
</gene>